<evidence type="ECO:0000313" key="2">
    <source>
        <dbReference type="Proteomes" id="UP001236620"/>
    </source>
</evidence>
<evidence type="ECO:0000313" key="1">
    <source>
        <dbReference type="EMBL" id="MDQ0567777.1"/>
    </source>
</evidence>
<dbReference type="EMBL" id="JAUSWP010000003">
    <property type="protein sequence ID" value="MDQ0567777.1"/>
    <property type="molecule type" value="Genomic_DNA"/>
</dbReference>
<protein>
    <recommendedName>
        <fullName evidence="3">Transmembrane protein</fullName>
    </recommendedName>
</protein>
<dbReference type="Proteomes" id="UP001236620">
    <property type="component" value="Unassembled WGS sequence"/>
</dbReference>
<dbReference type="RefSeq" id="WP_307444745.1">
    <property type="nucleotide sequence ID" value="NZ_JAUSWP010000003.1"/>
</dbReference>
<comment type="caution">
    <text evidence="1">The sequence shown here is derived from an EMBL/GenBank/DDBJ whole genome shotgun (WGS) entry which is preliminary data.</text>
</comment>
<accession>A0ABU0NF66</accession>
<proteinExistence type="predicted"/>
<keyword evidence="2" id="KW-1185">Reference proteome</keyword>
<reference evidence="1" key="1">
    <citation type="submission" date="2023-07" db="EMBL/GenBank/DDBJ databases">
        <title>Genomic Encyclopedia of Type Strains, Phase IV (KMG-IV): sequencing the most valuable type-strain genomes for metagenomic binning, comparative biology and taxonomic classification.</title>
        <authorList>
            <person name="Goeker M."/>
        </authorList>
    </citation>
    <scope>NUCLEOTIDE SEQUENCE [LARGE SCALE GENOMIC DNA]</scope>
    <source>
        <strain evidence="1">DSM 22019</strain>
    </source>
</reference>
<name>A0ABU0NF66_9MOLU</name>
<gene>
    <name evidence="1" type="ORF">J2Z63_000422</name>
</gene>
<sequence length="279" mass="33466">MTNQDLDLNIIKLNKLIQIGKQVVVSDHQLEDITNYTINLIDKFLLENNQITYYLNKDLKNQNNQLDITFSDEQNKLDINKIYQFIYLLKSLLSILLAKDAFCNLNIFTQIKANLLFYIKQSLENNLYDAKSDYFDIWDKEYHQQITMFNHLYSNFNKMIFNVLHLNLKYNLKPINKFQTDYNFSKDFVNLSYVFYKTRGTMNRSNEFFDLLDKSQIFIFLDKLKNNLDKFYSTKQQSLNISIQIQTLFIIICRIMLQIEFDFKDNDEINRLIELNANT</sequence>
<organism evidence="1 2">
    <name type="scientific">Mycoplasma yeatsii</name>
    <dbReference type="NCBI Taxonomy" id="51365"/>
    <lineage>
        <taxon>Bacteria</taxon>
        <taxon>Bacillati</taxon>
        <taxon>Mycoplasmatota</taxon>
        <taxon>Mollicutes</taxon>
        <taxon>Mycoplasmataceae</taxon>
        <taxon>Mycoplasma</taxon>
    </lineage>
</organism>
<evidence type="ECO:0008006" key="3">
    <source>
        <dbReference type="Google" id="ProtNLM"/>
    </source>
</evidence>